<dbReference type="InterPro" id="IPR029063">
    <property type="entry name" value="SAM-dependent_MTases_sf"/>
</dbReference>
<dbReference type="RefSeq" id="WP_069775323.1">
    <property type="nucleotide sequence ID" value="NZ_MEHI01000001.1"/>
</dbReference>
<dbReference type="GO" id="GO:0008757">
    <property type="term" value="F:S-adenosylmethionine-dependent methyltransferase activity"/>
    <property type="evidence" value="ECO:0007669"/>
    <property type="project" value="TreeGrafter"/>
</dbReference>
<comment type="similarity">
    <text evidence="1">Belongs to the eukaryotic/archaeal PrmC-related family.</text>
</comment>
<dbReference type="GO" id="GO:0003676">
    <property type="term" value="F:nucleic acid binding"/>
    <property type="evidence" value="ECO:0007669"/>
    <property type="project" value="InterPro"/>
</dbReference>
<dbReference type="GO" id="GO:0035657">
    <property type="term" value="C:eRF1 methyltransferase complex"/>
    <property type="evidence" value="ECO:0007669"/>
    <property type="project" value="TreeGrafter"/>
</dbReference>
<dbReference type="PANTHER" id="PTHR45875">
    <property type="entry name" value="METHYLTRANSFERASE N6AMT1"/>
    <property type="match status" value="1"/>
</dbReference>
<dbReference type="EMBL" id="MEHJ01000001">
    <property type="protein sequence ID" value="OEJ28342.1"/>
    <property type="molecule type" value="Genomic_DNA"/>
</dbReference>
<evidence type="ECO:0000313" key="7">
    <source>
        <dbReference type="Proteomes" id="UP000095759"/>
    </source>
</evidence>
<dbReference type="GO" id="GO:0008170">
    <property type="term" value="F:N-methyltransferase activity"/>
    <property type="evidence" value="ECO:0007669"/>
    <property type="project" value="UniProtKB-ARBA"/>
</dbReference>
<feature type="domain" description="Methyltransferase small" evidence="5">
    <location>
        <begin position="16"/>
        <end position="107"/>
    </location>
</feature>
<evidence type="ECO:0000259" key="5">
    <source>
        <dbReference type="Pfam" id="PF05175"/>
    </source>
</evidence>
<organism evidence="6 7">
    <name type="scientific">Streptomyces agglomeratus</name>
    <dbReference type="NCBI Taxonomy" id="285458"/>
    <lineage>
        <taxon>Bacteria</taxon>
        <taxon>Bacillati</taxon>
        <taxon>Actinomycetota</taxon>
        <taxon>Actinomycetes</taxon>
        <taxon>Kitasatosporales</taxon>
        <taxon>Streptomycetaceae</taxon>
        <taxon>Streptomyces</taxon>
    </lineage>
</organism>
<evidence type="ECO:0000256" key="4">
    <source>
        <dbReference type="ARBA" id="ARBA00022691"/>
    </source>
</evidence>
<dbReference type="InterPro" id="IPR007848">
    <property type="entry name" value="Small_mtfrase_dom"/>
</dbReference>
<proteinExistence type="inferred from homology"/>
<protein>
    <submittedName>
        <fullName evidence="6">Methyltransferase</fullName>
    </submittedName>
</protein>
<reference evidence="6 7" key="1">
    <citation type="submission" date="2016-08" db="EMBL/GenBank/DDBJ databases">
        <title>Complete genome sequence of Streptomyces agglomeratus strain 6-3-2, a novel anti-MRSA actinomycete isolated from Wuli of Tebit, China.</title>
        <authorList>
            <person name="Chen X."/>
        </authorList>
    </citation>
    <scope>NUCLEOTIDE SEQUENCE [LARGE SCALE GENOMIC DNA]</scope>
    <source>
        <strain evidence="6 7">6-3-2</strain>
    </source>
</reference>
<dbReference type="NCBIfam" id="TIGR00537">
    <property type="entry name" value="hemK_rel_arch"/>
    <property type="match status" value="1"/>
</dbReference>
<dbReference type="PROSITE" id="PS00092">
    <property type="entry name" value="N6_MTASE"/>
    <property type="match status" value="1"/>
</dbReference>
<keyword evidence="7" id="KW-1185">Reference proteome</keyword>
<evidence type="ECO:0000256" key="1">
    <source>
        <dbReference type="ARBA" id="ARBA00006149"/>
    </source>
</evidence>
<dbReference type="InterPro" id="IPR052190">
    <property type="entry name" value="Euk-Arch_PrmC-MTase"/>
</dbReference>
<dbReference type="AlphaFoldDB" id="A0A1E5PFM7"/>
<dbReference type="Gene3D" id="3.40.50.150">
    <property type="entry name" value="Vaccinia Virus protein VP39"/>
    <property type="match status" value="1"/>
</dbReference>
<comment type="caution">
    <text evidence="6">The sequence shown here is derived from an EMBL/GenBank/DDBJ whole genome shotgun (WGS) entry which is preliminary data.</text>
</comment>
<dbReference type="PANTHER" id="PTHR45875:SF1">
    <property type="entry name" value="METHYLTRANSFERASE N6AMT1"/>
    <property type="match status" value="1"/>
</dbReference>
<keyword evidence="2 6" id="KW-0489">Methyltransferase</keyword>
<gene>
    <name evidence="6" type="ORF">AS594_31530</name>
</gene>
<accession>A0A1E5PFM7</accession>
<dbReference type="STRING" id="285458.BGM19_05205"/>
<evidence type="ECO:0000256" key="3">
    <source>
        <dbReference type="ARBA" id="ARBA00022679"/>
    </source>
</evidence>
<keyword evidence="4" id="KW-0949">S-adenosyl-L-methionine</keyword>
<dbReference type="Pfam" id="PF05175">
    <property type="entry name" value="MTS"/>
    <property type="match status" value="1"/>
</dbReference>
<evidence type="ECO:0000256" key="2">
    <source>
        <dbReference type="ARBA" id="ARBA00022603"/>
    </source>
</evidence>
<evidence type="ECO:0000313" key="6">
    <source>
        <dbReference type="EMBL" id="OEJ28342.1"/>
    </source>
</evidence>
<dbReference type="GO" id="GO:0032259">
    <property type="term" value="P:methylation"/>
    <property type="evidence" value="ECO:0007669"/>
    <property type="project" value="UniProtKB-KW"/>
</dbReference>
<dbReference type="Proteomes" id="UP000095759">
    <property type="component" value="Unassembled WGS sequence"/>
</dbReference>
<keyword evidence="3 6" id="KW-0808">Transferase</keyword>
<dbReference type="InterPro" id="IPR004557">
    <property type="entry name" value="PrmC-related"/>
</dbReference>
<sequence length="216" mass="22911">MRLLRPPGVYAPLEDTELLARVTREEPRTRGADVLDVGTGTGALALAAAECGAASVTATDLSRRAVLAARLNARLRGHPIRVHRGDLLSSLAGRSFDLILSNPPYVASPGDVPVKSADLAWWAGADGRAVLDRLCAQAPPLLREGGVILLVQSALSGVEATVDALTAQGLRAEPVARETVPYGPVMRRHAAWLEARGLVDPGETKEELVVIRARRD</sequence>
<dbReference type="GO" id="GO:0008276">
    <property type="term" value="F:protein methyltransferase activity"/>
    <property type="evidence" value="ECO:0007669"/>
    <property type="project" value="TreeGrafter"/>
</dbReference>
<dbReference type="InterPro" id="IPR002052">
    <property type="entry name" value="DNA_methylase_N6_adenine_CS"/>
</dbReference>
<name>A0A1E5PFM7_9ACTN</name>
<dbReference type="OrthoDB" id="8746524at2"/>
<dbReference type="SUPFAM" id="SSF53335">
    <property type="entry name" value="S-adenosyl-L-methionine-dependent methyltransferases"/>
    <property type="match status" value="1"/>
</dbReference>
<dbReference type="CDD" id="cd02440">
    <property type="entry name" value="AdoMet_MTases"/>
    <property type="match status" value="1"/>
</dbReference>